<name>F7PPU0_9EURY</name>
<reference evidence="1 2" key="2">
    <citation type="journal article" date="2013" name="PLoS ONE">
        <title>INDIGO - INtegrated Data Warehouse of MIcrobial GenOmes with Examples from the Red Sea Extremophiles.</title>
        <authorList>
            <person name="Alam I."/>
            <person name="Antunes A."/>
            <person name="Kamau A.A."/>
            <person name="Ba Alawi W."/>
            <person name="Kalkatawi M."/>
            <person name="Stingl U."/>
            <person name="Bajic V.B."/>
        </authorList>
    </citation>
    <scope>NUCLEOTIDE SEQUENCE [LARGE SCALE GENOMIC DNA]</scope>
    <source>
        <strain evidence="1 2">SARL4B</strain>
    </source>
</reference>
<organism evidence="1 2">
    <name type="scientific">Halorhabdus tiamatea SARL4B</name>
    <dbReference type="NCBI Taxonomy" id="1033806"/>
    <lineage>
        <taxon>Archaea</taxon>
        <taxon>Methanobacteriati</taxon>
        <taxon>Methanobacteriota</taxon>
        <taxon>Stenosarchaea group</taxon>
        <taxon>Halobacteria</taxon>
        <taxon>Halobacteriales</taxon>
        <taxon>Haloarculaceae</taxon>
        <taxon>Halorhabdus</taxon>
    </lineage>
</organism>
<dbReference type="RefSeq" id="WP_008524797.1">
    <property type="nucleotide sequence ID" value="NC_021913.1"/>
</dbReference>
<dbReference type="GeneID" id="23797655"/>
<comment type="caution">
    <text evidence="1">The sequence shown here is derived from an EMBL/GenBank/DDBJ whole genome shotgun (WGS) entry which is preliminary data.</text>
</comment>
<dbReference type="OrthoDB" id="305246at2157"/>
<accession>F7PPU0</accession>
<dbReference type="Pfam" id="PF24370">
    <property type="entry name" value="DUF7526"/>
    <property type="match status" value="1"/>
</dbReference>
<sequence length="102" mass="11703">MTEILEGEVLFVVPPDELDEHNLTDEVRELAAAESRYVLVCRKGGRPSWLERIWSFLRRQPIEAVTIVTNQRAEAGDHVTMTVRETALPEVYETVQSHENLD</sequence>
<dbReference type="AlphaFoldDB" id="F7PPU0"/>
<protein>
    <submittedName>
        <fullName evidence="1">Uncharacterized protein</fullName>
    </submittedName>
</protein>
<evidence type="ECO:0000313" key="1">
    <source>
        <dbReference type="EMBL" id="ERJ04759.1"/>
    </source>
</evidence>
<dbReference type="Proteomes" id="UP000003861">
    <property type="component" value="Unassembled WGS sequence"/>
</dbReference>
<dbReference type="EMBL" id="AFNT02000058">
    <property type="protein sequence ID" value="ERJ04759.1"/>
    <property type="molecule type" value="Genomic_DNA"/>
</dbReference>
<evidence type="ECO:0000313" key="2">
    <source>
        <dbReference type="Proteomes" id="UP000003861"/>
    </source>
</evidence>
<dbReference type="InterPro" id="IPR055948">
    <property type="entry name" value="DUF7526"/>
</dbReference>
<dbReference type="eggNOG" id="arCOG07981">
    <property type="taxonomic scope" value="Archaea"/>
</dbReference>
<gene>
    <name evidence="1" type="ORF">HLRTI_003271</name>
</gene>
<reference evidence="1 2" key="1">
    <citation type="journal article" date="2011" name="J. Bacteriol.">
        <title>Genome sequence of Halorhabdus tiamatea, the first archaeon isolated from a deep-sea anoxic brine lake.</title>
        <authorList>
            <person name="Antunes A."/>
            <person name="Alam I."/>
            <person name="Bajic V.B."/>
            <person name="Stingl U."/>
        </authorList>
    </citation>
    <scope>NUCLEOTIDE SEQUENCE [LARGE SCALE GENOMIC DNA]</scope>
    <source>
        <strain evidence="1 2">SARL4B</strain>
    </source>
</reference>
<proteinExistence type="predicted"/>